<comment type="caution">
    <text evidence="1">The sequence shown here is derived from an EMBL/GenBank/DDBJ whole genome shotgun (WGS) entry which is preliminary data.</text>
</comment>
<dbReference type="AlphaFoldDB" id="A0A839HJD3"/>
<accession>A0A839HJD3</accession>
<evidence type="ECO:0000313" key="2">
    <source>
        <dbReference type="Proteomes" id="UP000548632"/>
    </source>
</evidence>
<sequence>MAESGQLTCARIEYRVTSKVLRRLMCAALHGGRMVLIKANVVIQQLTGCVMIKRGAFLITAPACFIHLTIEM</sequence>
<protein>
    <submittedName>
        <fullName evidence="1">Uncharacterized protein</fullName>
    </submittedName>
</protein>
<evidence type="ECO:0000313" key="1">
    <source>
        <dbReference type="EMBL" id="MBB1127086.1"/>
    </source>
</evidence>
<reference evidence="1 2" key="1">
    <citation type="journal article" date="2020" name="Arch. Microbiol.">
        <title>The genome sequence of the giant phototrophic gammaproteobacterium Thiospirillum jenense gives insight into its physiological properties and phylogenetic relationships.</title>
        <authorList>
            <person name="Imhoff J.F."/>
            <person name="Meyer T.E."/>
            <person name="Kyndt J.A."/>
        </authorList>
    </citation>
    <scope>NUCLEOTIDE SEQUENCE [LARGE SCALE GENOMIC DNA]</scope>
    <source>
        <strain evidence="1 2">DSM 216</strain>
    </source>
</reference>
<gene>
    <name evidence="1" type="ORF">HUK38_12740</name>
</gene>
<name>A0A839HJD3_9GAMM</name>
<proteinExistence type="predicted"/>
<keyword evidence="2" id="KW-1185">Reference proteome</keyword>
<dbReference type="EMBL" id="JABVCQ010000035">
    <property type="protein sequence ID" value="MBB1127086.1"/>
    <property type="molecule type" value="Genomic_DNA"/>
</dbReference>
<organism evidence="1 2">
    <name type="scientific">Thiospirillum jenense</name>
    <dbReference type="NCBI Taxonomy" id="1653858"/>
    <lineage>
        <taxon>Bacteria</taxon>
        <taxon>Pseudomonadati</taxon>
        <taxon>Pseudomonadota</taxon>
        <taxon>Gammaproteobacteria</taxon>
        <taxon>Chromatiales</taxon>
        <taxon>Chromatiaceae</taxon>
        <taxon>Thiospirillum</taxon>
    </lineage>
</organism>
<dbReference type="Proteomes" id="UP000548632">
    <property type="component" value="Unassembled WGS sequence"/>
</dbReference>
<dbReference type="RefSeq" id="WP_182584710.1">
    <property type="nucleotide sequence ID" value="NZ_JABVCQ010000035.1"/>
</dbReference>